<evidence type="ECO:0000256" key="1">
    <source>
        <dbReference type="SAM" id="Coils"/>
    </source>
</evidence>
<gene>
    <name evidence="4" type="primary">CSON002815</name>
</gene>
<dbReference type="InterPro" id="IPR019607">
    <property type="entry name" value="Putative_zinc-finger_domain"/>
</dbReference>
<keyword evidence="1" id="KW-0175">Coiled coil</keyword>
<feature type="compositionally biased region" description="Basic and acidic residues" evidence="2">
    <location>
        <begin position="198"/>
        <end position="214"/>
    </location>
</feature>
<feature type="compositionally biased region" description="Basic and acidic residues" evidence="2">
    <location>
        <begin position="251"/>
        <end position="260"/>
    </location>
</feature>
<feature type="coiled-coil region" evidence="1">
    <location>
        <begin position="44"/>
        <end position="71"/>
    </location>
</feature>
<reference evidence="4" key="1">
    <citation type="submission" date="2018-07" db="EMBL/GenBank/DDBJ databases">
        <authorList>
            <person name="Quirk P.G."/>
            <person name="Krulwich T.A."/>
        </authorList>
    </citation>
    <scope>NUCLEOTIDE SEQUENCE</scope>
</reference>
<accession>A0A336LSC1</accession>
<feature type="region of interest" description="Disordered" evidence="2">
    <location>
        <begin position="490"/>
        <end position="518"/>
    </location>
</feature>
<evidence type="ECO:0000313" key="4">
    <source>
        <dbReference type="EMBL" id="SSX20884.1"/>
    </source>
</evidence>
<sequence>MLKMGTEVVTIPEREEDQEEGEIIDVEAYNNHLLELESISSEEEENLRDRIRELETRNKELEKLAAVAKEERRTYNYDNSDFVTISSEEEFFEPKYPKFEVRMLHPPNKRKTNGFNRDRNRHPMYRCKSPDKLKPDSTILDFKRRRRSMSPEFYQDRPKINRKDRVKPDRSENHRRDHKKKKKRSVRRQYSESDSEDEKYKRSQLDAALKRDTIARPQNMENPLMKKLKLRPGSSNKENEHQTTNGDLMVEEQKRNKSESEEIDDELIALRLQALKSKQEVKELINEVSIEIPRTQPDPLPEPEIKDFDEDELELRMIALKSAIVKKAVARKKQKEKPYSPTDGLEFNTPVSPGNPYASSESNMEISPAVSPTLDDAVLQPIDMEIATPENLSNSPTFYSFDEASMKLVPDHMLGQPLQDLSGPWGSLVPVLVPVVYPNQMIPIMPKTTKNCIPIEFLNGSIRDELNSITRSNTQSPTVCNDMSMENDVSSKLRPRSRSLDFHTTQSKSEIQESQIDDDEEQALRTLLLAKLASPKNQSKKSVPSTLKPLTTETANDLDLNETLNSDELSNIEDNLKKAASRFKELSEQEEIMIEASLDKILSKTSDEEINVNGHENESSINLKEVVERLKLSRAKEKLHETKIVENDVKRCEKVEDHEILVKPQLEVNSSSQEILNRVSEVSIQKEISSKAPEIIEQEQPKIASNQIQILPLQSKPVVETVFVKEASKSQVQAISQLKPKQITKAMTSITASQQQKPKIPVLTAKAAPIIMKRKLKTNSSIINVPFQHKTPQSKSNTTSKTLNIPSASSSTSSSIVSLESVIKPVPKVIIQLGQSSSDESDSDSNQDEKSPMNDSNLSNLNVSAVASPSHINEFNENVPSPIEVQKNTQETKKELPKVDPIFESKLDEFLKQARAKTEKASQNMKPSKETVSQKTLPKTPSAVRHLPVSSQIEYKKLLAKMQLLEKQKQARSKIAPKSSINVEEGGNIKVTVENKLSTILPQSVIPSKENSHPPAPPIRKVLGNKVIVQTTPVTQPDTFESRLSKMTDEQKDKALQKYEASYNEFSAQFVSQLTDFMDTISEATQEKRKQIQLEMEAEELRAKLAAVESQLGYQRTKVGKIYPKISMSHKKILQSRDKYIKMGKCCTKLGQTVRGSDYQFKNEAKDKIVETLRQLPVKTKNLKNAKEEYLKELSAKTSSENSIERAKATSDESNNSNSYQSVLECMTSTQTGYVKITNQRMQIKANLIISSNSNHDGVLCPFDLSGKCSDKECKFVHLT</sequence>
<dbReference type="EMBL" id="UFQT01000147">
    <property type="protein sequence ID" value="SSX20884.1"/>
    <property type="molecule type" value="Genomic_DNA"/>
</dbReference>
<evidence type="ECO:0000256" key="2">
    <source>
        <dbReference type="SAM" id="MobiDB-lite"/>
    </source>
</evidence>
<feature type="compositionally biased region" description="Polar residues" evidence="2">
    <location>
        <begin position="349"/>
        <end position="365"/>
    </location>
</feature>
<dbReference type="OMA" id="CFMPNSL"/>
<feature type="domain" description="Putative zinc-finger" evidence="3">
    <location>
        <begin position="1260"/>
        <end position="1279"/>
    </location>
</feature>
<dbReference type="AlphaFoldDB" id="A0A336LSC1"/>
<evidence type="ECO:0000259" key="3">
    <source>
        <dbReference type="Pfam" id="PF10650"/>
    </source>
</evidence>
<protein>
    <submittedName>
        <fullName evidence="4">CSON002815 protein</fullName>
    </submittedName>
</protein>
<name>A0A336LSC1_CULSO</name>
<feature type="region of interest" description="Disordered" evidence="2">
    <location>
        <begin position="103"/>
        <end position="262"/>
    </location>
</feature>
<feature type="region of interest" description="Disordered" evidence="2">
    <location>
        <begin position="918"/>
        <end position="945"/>
    </location>
</feature>
<feature type="region of interest" description="Disordered" evidence="2">
    <location>
        <begin position="784"/>
        <end position="811"/>
    </location>
</feature>
<feature type="region of interest" description="Disordered" evidence="2">
    <location>
        <begin position="834"/>
        <end position="860"/>
    </location>
</feature>
<proteinExistence type="predicted"/>
<feature type="region of interest" description="Disordered" evidence="2">
    <location>
        <begin position="331"/>
        <end position="367"/>
    </location>
</feature>
<dbReference type="Pfam" id="PF10650">
    <property type="entry name" value="zf-C3H1"/>
    <property type="match status" value="1"/>
</dbReference>
<feature type="compositionally biased region" description="Basic residues" evidence="2">
    <location>
        <begin position="176"/>
        <end position="187"/>
    </location>
</feature>
<feature type="compositionally biased region" description="Basic and acidic residues" evidence="2">
    <location>
        <begin position="154"/>
        <end position="175"/>
    </location>
</feature>
<organism evidence="4">
    <name type="scientific">Culicoides sonorensis</name>
    <name type="common">Biting midge</name>
    <dbReference type="NCBI Taxonomy" id="179676"/>
    <lineage>
        <taxon>Eukaryota</taxon>
        <taxon>Metazoa</taxon>
        <taxon>Ecdysozoa</taxon>
        <taxon>Arthropoda</taxon>
        <taxon>Hexapoda</taxon>
        <taxon>Insecta</taxon>
        <taxon>Pterygota</taxon>
        <taxon>Neoptera</taxon>
        <taxon>Endopterygota</taxon>
        <taxon>Diptera</taxon>
        <taxon>Nematocera</taxon>
        <taxon>Chironomoidea</taxon>
        <taxon>Ceratopogonidae</taxon>
        <taxon>Ceratopogoninae</taxon>
        <taxon>Culicoides</taxon>
        <taxon>Monoculicoides</taxon>
    </lineage>
</organism>
<feature type="compositionally biased region" description="Polar residues" evidence="2">
    <location>
        <begin position="921"/>
        <end position="939"/>
    </location>
</feature>
<feature type="coiled-coil region" evidence="1">
    <location>
        <begin position="1082"/>
        <end position="1111"/>
    </location>
</feature>
<feature type="compositionally biased region" description="Polar residues" evidence="2">
    <location>
        <begin position="790"/>
        <end position="806"/>
    </location>
</feature>
<dbReference type="VEuPathDB" id="VectorBase:CSON002815"/>